<feature type="compositionally biased region" description="Acidic residues" evidence="4">
    <location>
        <begin position="390"/>
        <end position="400"/>
    </location>
</feature>
<evidence type="ECO:0000256" key="2">
    <source>
        <dbReference type="ARBA" id="ARBA00022889"/>
    </source>
</evidence>
<dbReference type="RefSeq" id="WP_133873772.1">
    <property type="nucleotide sequence ID" value="NZ_BOMD01000106.1"/>
</dbReference>
<evidence type="ECO:0000256" key="5">
    <source>
        <dbReference type="SAM" id="SignalP"/>
    </source>
</evidence>
<feature type="region of interest" description="Disordered" evidence="4">
    <location>
        <begin position="345"/>
        <end position="450"/>
    </location>
</feature>
<evidence type="ECO:0000313" key="8">
    <source>
        <dbReference type="Proteomes" id="UP000294901"/>
    </source>
</evidence>
<keyword evidence="1" id="KW-0964">Secreted</keyword>
<feature type="domain" description="Chaplin" evidence="6">
    <location>
        <begin position="227"/>
        <end position="267"/>
    </location>
</feature>
<dbReference type="Proteomes" id="UP000294901">
    <property type="component" value="Unassembled WGS sequence"/>
</dbReference>
<gene>
    <name evidence="7" type="ORF">C8E87_3130</name>
</gene>
<keyword evidence="5" id="KW-0732">Signal</keyword>
<dbReference type="OrthoDB" id="3544424at2"/>
<evidence type="ECO:0000256" key="3">
    <source>
        <dbReference type="ARBA" id="ARBA00023087"/>
    </source>
</evidence>
<dbReference type="InterPro" id="IPR005528">
    <property type="entry name" value="ChpA-H"/>
</dbReference>
<organism evidence="7 8">
    <name type="scientific">Paractinoplanes brasiliensis</name>
    <dbReference type="NCBI Taxonomy" id="52695"/>
    <lineage>
        <taxon>Bacteria</taxon>
        <taxon>Bacillati</taxon>
        <taxon>Actinomycetota</taxon>
        <taxon>Actinomycetes</taxon>
        <taxon>Micromonosporales</taxon>
        <taxon>Micromonosporaceae</taxon>
        <taxon>Paractinoplanes</taxon>
    </lineage>
</organism>
<name>A0A4R6JUF4_9ACTN</name>
<evidence type="ECO:0000256" key="1">
    <source>
        <dbReference type="ARBA" id="ARBA00022512"/>
    </source>
</evidence>
<dbReference type="EMBL" id="SNWR01000001">
    <property type="protein sequence ID" value="TDO39442.1"/>
    <property type="molecule type" value="Genomic_DNA"/>
</dbReference>
<proteinExistence type="predicted"/>
<comment type="caution">
    <text evidence="7">The sequence shown here is derived from an EMBL/GenBank/DDBJ whole genome shotgun (WGS) entry which is preliminary data.</text>
</comment>
<keyword evidence="1" id="KW-0134">Cell wall</keyword>
<sequence>MKTWVRKTLSVGVLAAGALLFAPAAAQADSKQVTGANNGILNGTQIAVPVRVPINVVGNSLGILGVADAQGVGINRTTESGRRGDAQVTGVNNGIANGTQAYLPVSVPVNVAGNSAAVLGHASASGVAVNGRKAESKRTTEHGWGDAQVTGANNGIANGTQIYAPIDVPINVCGNSLAILGGAHSQAICSNDVRGSRHFHHGGKWGKKESVQGHRGGRGAVQATGVNNGILNGTQLYAPISLPINLSGNSAAVLGAAHSRAISRNESAHGNDFVQATGANNGILNGTQVAVPISVPINVCGNSLGILGAAHSAAACLNDDDHFGGHGWDRDRDCDRPGHGWDRDCGRPGHGHGPGKDDDDFGGDNGDVDDDDYKGDGGEKPATNDGYGDVQDDTNDEEPAADGYTKPAAAGSDSNSKGGRGGEPTEASPISGLTESLGGVGSLGLLNTLR</sequence>
<dbReference type="AlphaFoldDB" id="A0A4R6JUF4"/>
<feature type="domain" description="Chaplin" evidence="6">
    <location>
        <begin position="280"/>
        <end position="320"/>
    </location>
</feature>
<dbReference type="GO" id="GO:0007155">
    <property type="term" value="P:cell adhesion"/>
    <property type="evidence" value="ECO:0007669"/>
    <property type="project" value="UniProtKB-KW"/>
</dbReference>
<feature type="compositionally biased region" description="Acidic residues" evidence="4">
    <location>
        <begin position="357"/>
        <end position="373"/>
    </location>
</feature>
<evidence type="ECO:0000259" key="6">
    <source>
        <dbReference type="PROSITE" id="PS51884"/>
    </source>
</evidence>
<keyword evidence="3" id="KW-0034">Amyloid</keyword>
<feature type="domain" description="Chaplin" evidence="6">
    <location>
        <begin position="153"/>
        <end position="193"/>
    </location>
</feature>
<dbReference type="Pfam" id="PF03777">
    <property type="entry name" value="ChpA-C"/>
    <property type="match status" value="5"/>
</dbReference>
<evidence type="ECO:0000256" key="4">
    <source>
        <dbReference type="SAM" id="MobiDB-lite"/>
    </source>
</evidence>
<accession>A0A4R6JUF4</accession>
<reference evidence="7 8" key="1">
    <citation type="submission" date="2019-03" db="EMBL/GenBank/DDBJ databases">
        <title>Sequencing the genomes of 1000 actinobacteria strains.</title>
        <authorList>
            <person name="Klenk H.-P."/>
        </authorList>
    </citation>
    <scope>NUCLEOTIDE SEQUENCE [LARGE SCALE GENOMIC DNA]</scope>
    <source>
        <strain evidence="7 8">DSM 43805</strain>
    </source>
</reference>
<keyword evidence="2" id="KW-0130">Cell adhesion</keyword>
<dbReference type="PROSITE" id="PS51884">
    <property type="entry name" value="CHAPLIN"/>
    <property type="match status" value="4"/>
</dbReference>
<keyword evidence="8" id="KW-1185">Reference proteome</keyword>
<protein>
    <submittedName>
        <fullName evidence="7">Small secreted domain DUF320</fullName>
    </submittedName>
</protein>
<evidence type="ECO:0000313" key="7">
    <source>
        <dbReference type="EMBL" id="TDO39442.1"/>
    </source>
</evidence>
<feature type="compositionally biased region" description="Low complexity" evidence="4">
    <location>
        <begin position="431"/>
        <end position="450"/>
    </location>
</feature>
<feature type="domain" description="Chaplin" evidence="6">
    <location>
        <begin position="37"/>
        <end position="77"/>
    </location>
</feature>
<feature type="chain" id="PRO_5020786543" evidence="5">
    <location>
        <begin position="29"/>
        <end position="450"/>
    </location>
</feature>
<feature type="signal peptide" evidence="5">
    <location>
        <begin position="1"/>
        <end position="28"/>
    </location>
</feature>